<dbReference type="InterPro" id="IPR028350">
    <property type="entry name" value="DNAC/IstB-like"/>
</dbReference>
<feature type="domain" description="AAA+ ATPase" evidence="4">
    <location>
        <begin position="91"/>
        <end position="223"/>
    </location>
</feature>
<dbReference type="CDD" id="cd00009">
    <property type="entry name" value="AAA"/>
    <property type="match status" value="1"/>
</dbReference>
<keyword evidence="3 5" id="KW-0067">ATP-binding</keyword>
<dbReference type="InterPro" id="IPR003593">
    <property type="entry name" value="AAA+_ATPase"/>
</dbReference>
<dbReference type="GO" id="GO:0006260">
    <property type="term" value="P:DNA replication"/>
    <property type="evidence" value="ECO:0007669"/>
    <property type="project" value="TreeGrafter"/>
</dbReference>
<evidence type="ECO:0000313" key="5">
    <source>
        <dbReference type="EMBL" id="CEO88798.1"/>
    </source>
</evidence>
<evidence type="ECO:0000256" key="3">
    <source>
        <dbReference type="ARBA" id="ARBA00022840"/>
    </source>
</evidence>
<dbReference type="InterPro" id="IPR027417">
    <property type="entry name" value="P-loop_NTPase"/>
</dbReference>
<evidence type="ECO:0000313" key="6">
    <source>
        <dbReference type="Proteomes" id="UP000046155"/>
    </source>
</evidence>
<dbReference type="Pfam" id="PF01695">
    <property type="entry name" value="IstB_IS21"/>
    <property type="match status" value="1"/>
</dbReference>
<dbReference type="PIRSF" id="PIRSF003073">
    <property type="entry name" value="DNAC_TnpB_IstB"/>
    <property type="match status" value="1"/>
</dbReference>
<protein>
    <submittedName>
        <fullName evidence="5">IstB domain protein ATP-binding protein</fullName>
    </submittedName>
</protein>
<dbReference type="PANTHER" id="PTHR30050">
    <property type="entry name" value="CHROMOSOMAL REPLICATION INITIATOR PROTEIN DNAA"/>
    <property type="match status" value="1"/>
</dbReference>
<keyword evidence="2" id="KW-0547">Nucleotide-binding</keyword>
<dbReference type="InterPro" id="IPR002611">
    <property type="entry name" value="IstB_ATP-bd"/>
</dbReference>
<dbReference type="GO" id="GO:0005524">
    <property type="term" value="F:ATP binding"/>
    <property type="evidence" value="ECO:0007669"/>
    <property type="project" value="UniProtKB-KW"/>
</dbReference>
<dbReference type="Gene3D" id="3.40.50.300">
    <property type="entry name" value="P-loop containing nucleotide triphosphate hydrolases"/>
    <property type="match status" value="1"/>
</dbReference>
<dbReference type="SUPFAM" id="SSF52540">
    <property type="entry name" value="P-loop containing nucleoside triphosphate hydrolases"/>
    <property type="match status" value="1"/>
</dbReference>
<dbReference type="SMART" id="SM00382">
    <property type="entry name" value="AAA"/>
    <property type="match status" value="1"/>
</dbReference>
<evidence type="ECO:0000256" key="2">
    <source>
        <dbReference type="ARBA" id="ARBA00022741"/>
    </source>
</evidence>
<reference evidence="6" key="1">
    <citation type="submission" date="2015-01" db="EMBL/GenBank/DDBJ databases">
        <authorList>
            <person name="Manzoor Shahid"/>
            <person name="Zubair Saima"/>
        </authorList>
    </citation>
    <scope>NUCLEOTIDE SEQUENCE [LARGE SCALE GENOMIC DNA]</scope>
    <source>
        <strain evidence="6">Sp3</strain>
    </source>
</reference>
<comment type="similarity">
    <text evidence="1">Belongs to the IS21/IS1162 putative ATP-binding protein family.</text>
</comment>
<dbReference type="PANTHER" id="PTHR30050:SF4">
    <property type="entry name" value="ATP-BINDING PROTEIN RV3427C IN INSERTION SEQUENCE-RELATED"/>
    <property type="match status" value="1"/>
</dbReference>
<name>A0A0B7MKU2_9FIRM</name>
<dbReference type="AlphaFoldDB" id="A0A0B7MKU2"/>
<evidence type="ECO:0000259" key="4">
    <source>
        <dbReference type="SMART" id="SM00382"/>
    </source>
</evidence>
<dbReference type="InterPro" id="IPR047661">
    <property type="entry name" value="IstB"/>
</dbReference>
<keyword evidence="6" id="KW-1185">Reference proteome</keyword>
<proteinExistence type="inferred from homology"/>
<dbReference type="EMBL" id="CDRZ01000183">
    <property type="protein sequence ID" value="CEO88798.1"/>
    <property type="molecule type" value="Genomic_DNA"/>
</dbReference>
<dbReference type="OrthoDB" id="9776217at2"/>
<evidence type="ECO:0000256" key="1">
    <source>
        <dbReference type="ARBA" id="ARBA00008059"/>
    </source>
</evidence>
<dbReference type="RefSeq" id="WP_044664876.1">
    <property type="nucleotide sequence ID" value="NZ_CDRZ01000183.1"/>
</dbReference>
<organism evidence="5 6">
    <name type="scientific">Syntrophaceticus schinkii</name>
    <dbReference type="NCBI Taxonomy" id="499207"/>
    <lineage>
        <taxon>Bacteria</taxon>
        <taxon>Bacillati</taxon>
        <taxon>Bacillota</taxon>
        <taxon>Clostridia</taxon>
        <taxon>Thermoanaerobacterales</taxon>
        <taxon>Thermoanaerobacterales Family III. Incertae Sedis</taxon>
        <taxon>Syntrophaceticus</taxon>
    </lineage>
</organism>
<accession>A0A0B7MKU2</accession>
<sequence>MQQSLSEQCKALKLANVPRIYQDVPFNEPEQYLTALFAEEIKARRLKRIDRLIKTAGFVNTKSLENFDWSPVTLPDTTSKTDLVELKFIERCENIIAVGAVGTGKTFLATALGLRACTKDKLVRFYRCLDLVNTLLESHRQGRLKKMMAQLSKAELLIIDELGFVPLHRDGAELLFNVVAQAYEKQSVIITSNLQFGHWNSVLGDNRLTAAMIDRLVHHAHILAFTGESFRLKQALSGVKNTGIDDQEVRET</sequence>
<dbReference type="NCBIfam" id="NF038214">
    <property type="entry name" value="IS21_help_AAA"/>
    <property type="match status" value="1"/>
</dbReference>
<dbReference type="Proteomes" id="UP000046155">
    <property type="component" value="Unassembled WGS sequence"/>
</dbReference>
<gene>
    <name evidence="5" type="ORF">SSCH_2630002</name>
</gene>